<sequence>MLASNDAASQFPGLPIYFKFKIFFYTFTKALGQRFAIFNSPSSRFIISINHCYNVLP</sequence>
<comment type="caution">
    <text evidence="1">The sequence shown here is derived from an EMBL/GenBank/DDBJ whole genome shotgun (WGS) entry which is preliminary data.</text>
</comment>
<proteinExistence type="predicted"/>
<dbReference type="EMBL" id="FLLR01000217">
    <property type="protein sequence ID" value="SBO15113.1"/>
    <property type="molecule type" value="Genomic_DNA"/>
</dbReference>
<reference evidence="2" key="1">
    <citation type="submission" date="2016-03" db="EMBL/GenBank/DDBJ databases">
        <authorList>
            <person name="Loux Valentin"/>
        </authorList>
    </citation>
    <scope>NUCLEOTIDE SEQUENCE [LARGE SCALE GENOMIC DNA]</scope>
    <source>
        <strain evidence="2">C1</strain>
    </source>
</reference>
<evidence type="ECO:0000313" key="2">
    <source>
        <dbReference type="Proteomes" id="UP000078419"/>
    </source>
</evidence>
<organism evidence="1 2">
    <name type="scientific">Anaplasma phagocytophilum</name>
    <name type="common">Ehrlichia phagocytophila</name>
    <dbReference type="NCBI Taxonomy" id="948"/>
    <lineage>
        <taxon>Bacteria</taxon>
        <taxon>Pseudomonadati</taxon>
        <taxon>Pseudomonadota</taxon>
        <taxon>Alphaproteobacteria</taxon>
        <taxon>Rickettsiales</taxon>
        <taxon>Anaplasmataceae</taxon>
        <taxon>Anaplasma</taxon>
        <taxon>phagocytophilum group</taxon>
    </lineage>
</organism>
<dbReference type="Proteomes" id="UP000078419">
    <property type="component" value="Unassembled WGS sequence"/>
</dbReference>
<gene>
    <name evidence="1" type="ORF">ANAPC1_01491</name>
</gene>
<name>A0AA45UU76_ANAPH</name>
<accession>A0AA45UU76</accession>
<protein>
    <submittedName>
        <fullName evidence="1">Uncharacterized protein</fullName>
    </submittedName>
</protein>
<dbReference type="AlphaFoldDB" id="A0AA45UU76"/>
<evidence type="ECO:0000313" key="1">
    <source>
        <dbReference type="EMBL" id="SBO15113.1"/>
    </source>
</evidence>